<keyword evidence="3" id="KW-0809">Transit peptide</keyword>
<dbReference type="PANTHER" id="PTHR34090:SF1">
    <property type="entry name" value="LARGE RIBOSOMAL SUBUNIT PROTEIN ML52"/>
    <property type="match status" value="1"/>
</dbReference>
<evidence type="ECO:0000256" key="9">
    <source>
        <dbReference type="SAM" id="MobiDB-lite"/>
    </source>
</evidence>
<dbReference type="GO" id="GO:0032543">
    <property type="term" value="P:mitochondrial translation"/>
    <property type="evidence" value="ECO:0007669"/>
    <property type="project" value="InterPro"/>
</dbReference>
<dbReference type="AlphaFoldDB" id="A0A674MPX6"/>
<evidence type="ECO:0000256" key="6">
    <source>
        <dbReference type="ARBA" id="ARBA00023274"/>
    </source>
</evidence>
<evidence type="ECO:0000256" key="7">
    <source>
        <dbReference type="ARBA" id="ARBA00035181"/>
    </source>
</evidence>
<evidence type="ECO:0000256" key="2">
    <source>
        <dbReference type="ARBA" id="ARBA00007232"/>
    </source>
</evidence>
<keyword evidence="11" id="KW-1185">Reference proteome</keyword>
<evidence type="ECO:0000313" key="10">
    <source>
        <dbReference type="Ensembl" id="ENSTRUP00000063015.1"/>
    </source>
</evidence>
<dbReference type="Ensembl" id="ENSTRUT00000077406.1">
    <property type="protein sequence ID" value="ENSTRUP00000063015.1"/>
    <property type="gene ID" value="ENSTRUG00000027145.1"/>
</dbReference>
<dbReference type="InterPro" id="IPR034596">
    <property type="entry name" value="Ribosomal_mL52"/>
</dbReference>
<feature type="compositionally biased region" description="Basic residues" evidence="9">
    <location>
        <begin position="162"/>
        <end position="176"/>
    </location>
</feature>
<dbReference type="OMA" id="QHLRAME"/>
<evidence type="ECO:0000256" key="5">
    <source>
        <dbReference type="ARBA" id="ARBA00023128"/>
    </source>
</evidence>
<keyword evidence="6" id="KW-0687">Ribonucleoprotein</keyword>
<organism evidence="10 11">
    <name type="scientific">Takifugu rubripes</name>
    <name type="common">Japanese pufferfish</name>
    <name type="synonym">Fugu rubripes</name>
    <dbReference type="NCBI Taxonomy" id="31033"/>
    <lineage>
        <taxon>Eukaryota</taxon>
        <taxon>Metazoa</taxon>
        <taxon>Chordata</taxon>
        <taxon>Craniata</taxon>
        <taxon>Vertebrata</taxon>
        <taxon>Euteleostomi</taxon>
        <taxon>Actinopterygii</taxon>
        <taxon>Neopterygii</taxon>
        <taxon>Teleostei</taxon>
        <taxon>Neoteleostei</taxon>
        <taxon>Acanthomorphata</taxon>
        <taxon>Eupercaria</taxon>
        <taxon>Tetraodontiformes</taxon>
        <taxon>Tetradontoidea</taxon>
        <taxon>Tetraodontidae</taxon>
        <taxon>Takifugu</taxon>
    </lineage>
</organism>
<dbReference type="GeneTree" id="ENSGT00390000005763"/>
<comment type="similarity">
    <text evidence="2">Belongs to the mitochondrion-specific ribosomal protein mL52 family.</text>
</comment>
<dbReference type="GO" id="GO:0005762">
    <property type="term" value="C:mitochondrial large ribosomal subunit"/>
    <property type="evidence" value="ECO:0007669"/>
    <property type="project" value="InterPro"/>
</dbReference>
<dbReference type="Pfam" id="PF18699">
    <property type="entry name" value="MRPL52"/>
    <property type="match status" value="1"/>
</dbReference>
<evidence type="ECO:0000256" key="8">
    <source>
        <dbReference type="ARBA" id="ARBA00035425"/>
    </source>
</evidence>
<dbReference type="PANTHER" id="PTHR34090">
    <property type="entry name" value="39S RIBOSOMAL PROTEIN L52, MITOCHONDRIAL"/>
    <property type="match status" value="1"/>
</dbReference>
<evidence type="ECO:0000313" key="11">
    <source>
        <dbReference type="Proteomes" id="UP000005226"/>
    </source>
</evidence>
<gene>
    <name evidence="10" type="primary">mrpl52</name>
</gene>
<accession>A0A674MPX6</accession>
<comment type="subcellular location">
    <subcellularLocation>
        <location evidence="1">Mitochondrion</location>
    </subcellularLocation>
</comment>
<reference evidence="10" key="3">
    <citation type="submission" date="2025-09" db="UniProtKB">
        <authorList>
            <consortium name="Ensembl"/>
        </authorList>
    </citation>
    <scope>IDENTIFICATION</scope>
</reference>
<dbReference type="Proteomes" id="UP000005226">
    <property type="component" value="Chromosome 8"/>
</dbReference>
<protein>
    <recommendedName>
        <fullName evidence="7">Large ribosomal subunit protein mL52</fullName>
    </recommendedName>
    <alternativeName>
        <fullName evidence="8">39S ribosomal protein L52, mitochondrial</fullName>
    </alternativeName>
</protein>
<name>A0A674MPX6_TAKRU</name>
<keyword evidence="4" id="KW-0689">Ribosomal protein</keyword>
<evidence type="ECO:0000256" key="1">
    <source>
        <dbReference type="ARBA" id="ARBA00004173"/>
    </source>
</evidence>
<dbReference type="GO" id="GO:0003735">
    <property type="term" value="F:structural constituent of ribosome"/>
    <property type="evidence" value="ECO:0007669"/>
    <property type="project" value="InterPro"/>
</dbReference>
<evidence type="ECO:0000256" key="4">
    <source>
        <dbReference type="ARBA" id="ARBA00022980"/>
    </source>
</evidence>
<feature type="region of interest" description="Disordered" evidence="9">
    <location>
        <begin position="143"/>
        <end position="176"/>
    </location>
</feature>
<feature type="compositionally biased region" description="Basic and acidic residues" evidence="9">
    <location>
        <begin position="143"/>
        <end position="156"/>
    </location>
</feature>
<proteinExistence type="inferred from homology"/>
<sequence length="176" mass="20278">MHPFVAFLTFHPGVILKIVCKGSKHALTQAIANANRLSVSFRVCCCLYIPFLSCFSVWRLSRKQFSTTCPAPIGEKWRKEHGLARTGTEYGPLTDLPDWSYSDGRPAPPMKGYLRRKQENEVLARRIVMLNEEVDRGIETWKKKQEEDKMKEEHRKSLLLKPKGKALMKKKSQTET</sequence>
<reference evidence="10 11" key="1">
    <citation type="journal article" date="2011" name="Genome Biol. Evol.">
        <title>Integration of the genetic map and genome assembly of fugu facilitates insights into distinct features of genome evolution in teleosts and mammals.</title>
        <authorList>
            <person name="Kai W."/>
            <person name="Kikuchi K."/>
            <person name="Tohari S."/>
            <person name="Chew A.K."/>
            <person name="Tay A."/>
            <person name="Fujiwara A."/>
            <person name="Hosoya S."/>
            <person name="Suetake H."/>
            <person name="Naruse K."/>
            <person name="Brenner S."/>
            <person name="Suzuki Y."/>
            <person name="Venkatesh B."/>
        </authorList>
    </citation>
    <scope>NUCLEOTIDE SEQUENCE [LARGE SCALE GENOMIC DNA]</scope>
</reference>
<keyword evidence="5" id="KW-0496">Mitochondrion</keyword>
<evidence type="ECO:0000256" key="3">
    <source>
        <dbReference type="ARBA" id="ARBA00022946"/>
    </source>
</evidence>
<reference evidence="10" key="2">
    <citation type="submission" date="2025-08" db="UniProtKB">
        <authorList>
            <consortium name="Ensembl"/>
        </authorList>
    </citation>
    <scope>IDENTIFICATION</scope>
</reference>
<dbReference type="InParanoid" id="A0A674MPX6"/>